<reference evidence="4" key="1">
    <citation type="submission" date="2020-05" db="EMBL/GenBank/DDBJ databases">
        <title>WGS assembly of Panicum virgatum.</title>
        <authorList>
            <person name="Lovell J.T."/>
            <person name="Jenkins J."/>
            <person name="Shu S."/>
            <person name="Juenger T.E."/>
            <person name="Schmutz J."/>
        </authorList>
    </citation>
    <scope>NUCLEOTIDE SEQUENCE</scope>
    <source>
        <strain evidence="4">AP13</strain>
    </source>
</reference>
<evidence type="ECO:0000313" key="5">
    <source>
        <dbReference type="Proteomes" id="UP000823388"/>
    </source>
</evidence>
<feature type="transmembrane region" description="Helical" evidence="2">
    <location>
        <begin position="354"/>
        <end position="375"/>
    </location>
</feature>
<accession>A0A8T0P4P6</accession>
<dbReference type="Pfam" id="PF04578">
    <property type="entry name" value="DUF594"/>
    <property type="match status" value="1"/>
</dbReference>
<gene>
    <name evidence="4" type="ORF">PVAP13_8NG048100</name>
</gene>
<proteinExistence type="predicted"/>
<feature type="transmembrane region" description="Helical" evidence="2">
    <location>
        <begin position="315"/>
        <end position="334"/>
    </location>
</feature>
<evidence type="ECO:0000256" key="1">
    <source>
        <dbReference type="SAM" id="MobiDB-lite"/>
    </source>
</evidence>
<evidence type="ECO:0000259" key="3">
    <source>
        <dbReference type="Pfam" id="PF13968"/>
    </source>
</evidence>
<keyword evidence="2" id="KW-0812">Transmembrane</keyword>
<dbReference type="InterPro" id="IPR007658">
    <property type="entry name" value="DUF594"/>
</dbReference>
<feature type="region of interest" description="Disordered" evidence="1">
    <location>
        <begin position="243"/>
        <end position="279"/>
    </location>
</feature>
<comment type="caution">
    <text evidence="4">The sequence shown here is derived from an EMBL/GenBank/DDBJ whole genome shotgun (WGS) entry which is preliminary data.</text>
</comment>
<feature type="transmembrane region" description="Helical" evidence="2">
    <location>
        <begin position="137"/>
        <end position="155"/>
    </location>
</feature>
<dbReference type="EMBL" id="CM029052">
    <property type="protein sequence ID" value="KAG2555968.1"/>
    <property type="molecule type" value="Genomic_DNA"/>
</dbReference>
<feature type="domain" description="DUF4220" evidence="3">
    <location>
        <begin position="49"/>
        <end position="221"/>
    </location>
</feature>
<dbReference type="PANTHER" id="PTHR31325">
    <property type="entry name" value="OS01G0798800 PROTEIN-RELATED"/>
    <property type="match status" value="1"/>
</dbReference>
<evidence type="ECO:0000256" key="2">
    <source>
        <dbReference type="SAM" id="Phobius"/>
    </source>
</evidence>
<name>A0A8T0P4P6_PANVG</name>
<feature type="domain" description="DUF4220" evidence="3">
    <location>
        <begin position="293"/>
        <end position="422"/>
    </location>
</feature>
<keyword evidence="2" id="KW-1133">Transmembrane helix</keyword>
<protein>
    <recommendedName>
        <fullName evidence="3">DUF4220 domain-containing protein</fullName>
    </recommendedName>
</protein>
<evidence type="ECO:0000313" key="4">
    <source>
        <dbReference type="EMBL" id="KAG2555968.1"/>
    </source>
</evidence>
<feature type="compositionally biased region" description="Basic and acidic residues" evidence="1">
    <location>
        <begin position="253"/>
        <end position="273"/>
    </location>
</feature>
<dbReference type="Pfam" id="PF13968">
    <property type="entry name" value="DUF4220"/>
    <property type="match status" value="2"/>
</dbReference>
<feature type="transmembrane region" description="Helical" evidence="2">
    <location>
        <begin position="75"/>
        <end position="93"/>
    </location>
</feature>
<feature type="transmembrane region" description="Helical" evidence="2">
    <location>
        <begin position="43"/>
        <end position="63"/>
    </location>
</feature>
<keyword evidence="5" id="KW-1185">Reference proteome</keyword>
<feature type="transmembrane region" description="Helical" evidence="2">
    <location>
        <begin position="105"/>
        <end position="125"/>
    </location>
</feature>
<feature type="transmembrane region" description="Helical" evidence="2">
    <location>
        <begin position="13"/>
        <end position="31"/>
    </location>
</feature>
<dbReference type="AlphaFoldDB" id="A0A8T0P4P6"/>
<sequence length="721" mass="81070">MAGGGLLHLWNEFTVEIMVLVSFALQLFLLACGGTRRRSSSAVLRIALWLAYLSADSTALYALGHLSVASRSRGHLLVAFWAPFLLLHLGGPDNITAYALEDNRLWLRHLQTLIVQAMGAAYVLYKYIFASGGIHDGKLLMAASICMFAAGLVKYGERVWALKRGNLSSIASSFDKLDDTVWQPSRQLTEGDEEIDDEEILLRAHSHFEICKGAFTDVTMKPWGFINTRGGFSGGSGEVRATPTVGNSLSLPHKFEEEEGGNGRREEKEEEKSSTLLPPYLSKPKMLTVLDSMAEMELSLMYDILYTKAAVIHTWYGFCIHLIPLLSTAAAFMLFQLSIGSTGDGYYSKVDVVISYVLLAGALVLEAMSLCKAALSSWTCSFFLDRSGWKWLLDGITFLRRLVGSASRRLWSGSIRQYNLLDMAVSDKNVTVSWLAKKVGLKDWWDKRCFSDTFSGNKYCSMEDLKVLVLKDPGILLLLLIGADSSRGGSALRAHSCEECVWTVVDMDLDASILMWHIVTDLAIRRPMGDANVSRRLVKATKVLSDYMMFLLVFKPEMLPSHTRRKVHLQVRKELERCWIDCSEALGLPEEAVSRPRADMLADWLLSLRNEDSQHHPSHHIEGGREENLGYAKVVYDAIWIYESLRNTLDTVEGMEMIFQVWVEMMIYVAEHSSRDSHARQLSHGGEFITIAWLSLHHLKYYSELQSFLEKRINFNIPASV</sequence>
<organism evidence="4 5">
    <name type="scientific">Panicum virgatum</name>
    <name type="common">Blackwell switchgrass</name>
    <dbReference type="NCBI Taxonomy" id="38727"/>
    <lineage>
        <taxon>Eukaryota</taxon>
        <taxon>Viridiplantae</taxon>
        <taxon>Streptophyta</taxon>
        <taxon>Embryophyta</taxon>
        <taxon>Tracheophyta</taxon>
        <taxon>Spermatophyta</taxon>
        <taxon>Magnoliopsida</taxon>
        <taxon>Liliopsida</taxon>
        <taxon>Poales</taxon>
        <taxon>Poaceae</taxon>
        <taxon>PACMAD clade</taxon>
        <taxon>Panicoideae</taxon>
        <taxon>Panicodae</taxon>
        <taxon>Paniceae</taxon>
        <taxon>Panicinae</taxon>
        <taxon>Panicum</taxon>
        <taxon>Panicum sect. Hiantes</taxon>
    </lineage>
</organism>
<keyword evidence="2" id="KW-0472">Membrane</keyword>
<dbReference type="Proteomes" id="UP000823388">
    <property type="component" value="Chromosome 8N"/>
</dbReference>
<dbReference type="InterPro" id="IPR025315">
    <property type="entry name" value="DUF4220"/>
</dbReference>